<protein>
    <recommendedName>
        <fullName evidence="5 15">Succinyl-diaminopimelate desuccinylase</fullName>
        <shortName evidence="15">SDAP desuccinylase</shortName>
        <ecNumber evidence="4 15">3.5.1.18</ecNumber>
    </recommendedName>
    <alternativeName>
        <fullName evidence="13 15">N-succinyl-LL-2,6-diaminoheptanedioate amidohydrolase</fullName>
    </alternativeName>
</protein>
<evidence type="ECO:0000256" key="2">
    <source>
        <dbReference type="ARBA" id="ARBA00006746"/>
    </source>
</evidence>
<keyword evidence="18" id="KW-1185">Reference proteome</keyword>
<gene>
    <name evidence="15 17" type="primary">dapE</name>
    <name evidence="17" type="ordered locus">SL003B_3646</name>
</gene>
<dbReference type="GO" id="GO:0008270">
    <property type="term" value="F:zinc ion binding"/>
    <property type="evidence" value="ECO:0007669"/>
    <property type="project" value="UniProtKB-UniRule"/>
</dbReference>
<dbReference type="PATRIC" id="fig|991905.3.peg.3763"/>
<evidence type="ECO:0000256" key="10">
    <source>
        <dbReference type="ARBA" id="ARBA00022915"/>
    </source>
</evidence>
<feature type="binding site" evidence="15">
    <location>
        <position position="108"/>
    </location>
    <ligand>
        <name>Zn(2+)</name>
        <dbReference type="ChEBI" id="CHEBI:29105"/>
        <label>1</label>
    </ligand>
</feature>
<feature type="binding site" evidence="15">
    <location>
        <position position="361"/>
    </location>
    <ligand>
        <name>Zn(2+)</name>
        <dbReference type="ChEBI" id="CHEBI:29105"/>
        <label>2</label>
    </ligand>
</feature>
<keyword evidence="7 15" id="KW-0479">Metal-binding</keyword>
<dbReference type="KEGG" id="pgv:SL003B_3646"/>
<dbReference type="UniPathway" id="UPA00034">
    <property type="reaction ID" value="UER00021"/>
</dbReference>
<dbReference type="PANTHER" id="PTHR43808:SF31">
    <property type="entry name" value="N-ACETYL-L-CITRULLINE DEACETYLASE"/>
    <property type="match status" value="1"/>
</dbReference>
<comment type="cofactor">
    <cofactor evidence="15">
        <name>Zn(2+)</name>
        <dbReference type="ChEBI" id="CHEBI:29105"/>
    </cofactor>
    <cofactor evidence="15">
        <name>Co(2+)</name>
        <dbReference type="ChEBI" id="CHEBI:48828"/>
    </cofactor>
    <text evidence="15">Binds 2 Zn(2+) or Co(2+) ions per subunit.</text>
</comment>
<evidence type="ECO:0000256" key="12">
    <source>
        <dbReference type="ARBA" id="ARBA00023285"/>
    </source>
</evidence>
<evidence type="ECO:0000256" key="1">
    <source>
        <dbReference type="ARBA" id="ARBA00005130"/>
    </source>
</evidence>
<dbReference type="Pfam" id="PF07687">
    <property type="entry name" value="M20_dimer"/>
    <property type="match status" value="1"/>
</dbReference>
<comment type="similarity">
    <text evidence="2 15">Belongs to the peptidase M20A family. DapE subfamily.</text>
</comment>
<feature type="domain" description="Peptidase M20 dimerisation" evidence="16">
    <location>
        <begin position="185"/>
        <end position="290"/>
    </location>
</feature>
<evidence type="ECO:0000256" key="3">
    <source>
        <dbReference type="ARBA" id="ARBA00011738"/>
    </source>
</evidence>
<dbReference type="RefSeq" id="WP_013654376.1">
    <property type="nucleotide sequence ID" value="NC_015259.1"/>
</dbReference>
<comment type="subunit">
    <text evidence="3 15">Homodimer.</text>
</comment>
<dbReference type="STRING" id="991905.SL003B_3646"/>
<keyword evidence="10 15" id="KW-0220">Diaminopimelate biosynthesis</keyword>
<dbReference type="EMBL" id="CP002568">
    <property type="protein sequence ID" value="ADZ72067.1"/>
    <property type="molecule type" value="Genomic_DNA"/>
</dbReference>
<sequence>MTDMQDIAVSLAQDLIRCPSVTPAEGGALQLLQERLEGAGFSVQRLTFSDTDTPDVENLFASIGHGAPHFVFAGHTDVVPAGATADWSHGPFDGVIDAGLLYGRGAVDMKGGIAAFAAAALAFVAERGTDFGGTISFLITGDEEGPAVNGTVKLLDWARAQGHVFDACIVGEPTNPVRLGDAIKIGRRGSLSGIVAVTGIQGHVAYPHLAHNPIPNLLRLLAALQALKLDEGNARFEPSNLEIVNLEVGNAAFNVIPARAEARFNIRYNDEWTLDGLKAKVTAVIEAAADRSCDWSLEFRRDASESFLTRDDRLIEGLADAVEAETGQRPDLSTGGGTSDARFIKDYCPVVEFGLVGQTMHKVDECVAVVDLKRLAAIYRRFLDGYFPVAGAE</sequence>
<evidence type="ECO:0000313" key="18">
    <source>
        <dbReference type="Proteomes" id="UP000008130"/>
    </source>
</evidence>
<dbReference type="GO" id="GO:0009014">
    <property type="term" value="F:succinyl-diaminopimelate desuccinylase activity"/>
    <property type="evidence" value="ECO:0007669"/>
    <property type="project" value="UniProtKB-UniRule"/>
</dbReference>
<dbReference type="HAMAP" id="MF_01690">
    <property type="entry name" value="DapE"/>
    <property type="match status" value="1"/>
</dbReference>
<dbReference type="Gene3D" id="3.40.630.10">
    <property type="entry name" value="Zn peptidases"/>
    <property type="match status" value="2"/>
</dbReference>
<evidence type="ECO:0000256" key="5">
    <source>
        <dbReference type="ARBA" id="ARBA00022391"/>
    </source>
</evidence>
<dbReference type="AlphaFoldDB" id="F2J2P3"/>
<dbReference type="EC" id="3.5.1.18" evidence="4 15"/>
<dbReference type="InterPro" id="IPR050072">
    <property type="entry name" value="Peptidase_M20A"/>
</dbReference>
<feature type="active site" description="Proton acceptor" evidence="15">
    <location>
        <position position="143"/>
    </location>
</feature>
<evidence type="ECO:0000256" key="7">
    <source>
        <dbReference type="ARBA" id="ARBA00022723"/>
    </source>
</evidence>
<evidence type="ECO:0000259" key="16">
    <source>
        <dbReference type="Pfam" id="PF07687"/>
    </source>
</evidence>
<dbReference type="GO" id="GO:0050897">
    <property type="term" value="F:cobalt ion binding"/>
    <property type="evidence" value="ECO:0007669"/>
    <property type="project" value="UniProtKB-UniRule"/>
</dbReference>
<evidence type="ECO:0000256" key="15">
    <source>
        <dbReference type="HAMAP-Rule" id="MF_01690"/>
    </source>
</evidence>
<dbReference type="GO" id="GO:0009089">
    <property type="term" value="P:lysine biosynthetic process via diaminopimelate"/>
    <property type="evidence" value="ECO:0007669"/>
    <property type="project" value="UniProtKB-UniRule"/>
</dbReference>
<accession>F2J2P3</accession>
<proteinExistence type="inferred from homology"/>
<dbReference type="InterPro" id="IPR036264">
    <property type="entry name" value="Bact_exopeptidase_dim_dom"/>
</dbReference>
<evidence type="ECO:0000256" key="6">
    <source>
        <dbReference type="ARBA" id="ARBA00022605"/>
    </source>
</evidence>
<evidence type="ECO:0000256" key="13">
    <source>
        <dbReference type="ARBA" id="ARBA00031891"/>
    </source>
</evidence>
<dbReference type="InterPro" id="IPR011650">
    <property type="entry name" value="Peptidase_M20_dimer"/>
</dbReference>
<evidence type="ECO:0000256" key="9">
    <source>
        <dbReference type="ARBA" id="ARBA00022833"/>
    </source>
</evidence>
<dbReference type="HOGENOM" id="CLU_021802_4_0_5"/>
<feature type="binding site" evidence="15">
    <location>
        <position position="108"/>
    </location>
    <ligand>
        <name>Zn(2+)</name>
        <dbReference type="ChEBI" id="CHEBI:29105"/>
        <label>2</label>
    </ligand>
</feature>
<dbReference type="Pfam" id="PF01546">
    <property type="entry name" value="Peptidase_M20"/>
    <property type="match status" value="1"/>
</dbReference>
<feature type="active site" evidence="15">
    <location>
        <position position="77"/>
    </location>
</feature>
<feature type="binding site" evidence="15">
    <location>
        <position position="75"/>
    </location>
    <ligand>
        <name>Zn(2+)</name>
        <dbReference type="ChEBI" id="CHEBI:29105"/>
        <label>1</label>
    </ligand>
</feature>
<dbReference type="InterPro" id="IPR002933">
    <property type="entry name" value="Peptidase_M20"/>
</dbReference>
<keyword evidence="9 15" id="KW-0862">Zinc</keyword>
<dbReference type="OrthoDB" id="9809784at2"/>
<keyword evidence="11 15" id="KW-0457">Lysine biosynthesis</keyword>
<evidence type="ECO:0000256" key="14">
    <source>
        <dbReference type="ARBA" id="ARBA00051301"/>
    </source>
</evidence>
<dbReference type="Proteomes" id="UP000008130">
    <property type="component" value="Chromosome"/>
</dbReference>
<dbReference type="NCBIfam" id="TIGR01246">
    <property type="entry name" value="dapE_proteo"/>
    <property type="match status" value="1"/>
</dbReference>
<name>F2J2P3_POLGS</name>
<evidence type="ECO:0000256" key="4">
    <source>
        <dbReference type="ARBA" id="ARBA00011921"/>
    </source>
</evidence>
<evidence type="ECO:0000256" key="11">
    <source>
        <dbReference type="ARBA" id="ARBA00023154"/>
    </source>
</evidence>
<dbReference type="SUPFAM" id="SSF55031">
    <property type="entry name" value="Bacterial exopeptidase dimerisation domain"/>
    <property type="match status" value="1"/>
</dbReference>
<feature type="binding site" evidence="15">
    <location>
        <position position="172"/>
    </location>
    <ligand>
        <name>Zn(2+)</name>
        <dbReference type="ChEBI" id="CHEBI:29105"/>
        <label>1</label>
    </ligand>
</feature>
<keyword evidence="8 15" id="KW-0378">Hydrolase</keyword>
<dbReference type="GO" id="GO:0006526">
    <property type="term" value="P:L-arginine biosynthetic process"/>
    <property type="evidence" value="ECO:0007669"/>
    <property type="project" value="TreeGrafter"/>
</dbReference>
<dbReference type="SUPFAM" id="SSF53187">
    <property type="entry name" value="Zn-dependent exopeptidases"/>
    <property type="match status" value="1"/>
</dbReference>
<keyword evidence="12 15" id="KW-0170">Cobalt</keyword>
<dbReference type="InterPro" id="IPR005941">
    <property type="entry name" value="DapE_proteobac"/>
</dbReference>
<dbReference type="GO" id="GO:0008777">
    <property type="term" value="F:acetylornithine deacetylase activity"/>
    <property type="evidence" value="ECO:0007669"/>
    <property type="project" value="TreeGrafter"/>
</dbReference>
<organism evidence="17 18">
    <name type="scientific">Polymorphum gilvum (strain LMG 25793 / CGMCC 1.9160 / SL003B-26A1)</name>
    <dbReference type="NCBI Taxonomy" id="991905"/>
    <lineage>
        <taxon>Bacteria</taxon>
        <taxon>Pseudomonadati</taxon>
        <taxon>Pseudomonadota</taxon>
        <taxon>Alphaproteobacteria</taxon>
        <taxon>Rhodobacterales</taxon>
        <taxon>Paracoccaceae</taxon>
        <taxon>Polymorphum</taxon>
    </lineage>
</organism>
<dbReference type="PANTHER" id="PTHR43808">
    <property type="entry name" value="ACETYLORNITHINE DEACETYLASE"/>
    <property type="match status" value="1"/>
</dbReference>
<comment type="catalytic activity">
    <reaction evidence="14 15">
        <text>N-succinyl-(2S,6S)-2,6-diaminopimelate + H2O = (2S,6S)-2,6-diaminopimelate + succinate</text>
        <dbReference type="Rhea" id="RHEA:22608"/>
        <dbReference type="ChEBI" id="CHEBI:15377"/>
        <dbReference type="ChEBI" id="CHEBI:30031"/>
        <dbReference type="ChEBI" id="CHEBI:57609"/>
        <dbReference type="ChEBI" id="CHEBI:58087"/>
        <dbReference type="EC" id="3.5.1.18"/>
    </reaction>
</comment>
<dbReference type="GO" id="GO:0019877">
    <property type="term" value="P:diaminopimelate biosynthetic process"/>
    <property type="evidence" value="ECO:0007669"/>
    <property type="project" value="UniProtKB-UniRule"/>
</dbReference>
<comment type="function">
    <text evidence="15">Catalyzes the hydrolysis of N-succinyl-L,L-diaminopimelic acid (SDAP), forming succinate and LL-2,6-diaminopimelate (DAP), an intermediate involved in the bacterial biosynthesis of lysine and meso-diaminopimelic acid, an essential component of bacterial cell walls.</text>
</comment>
<keyword evidence="6 15" id="KW-0028">Amino-acid biosynthesis</keyword>
<evidence type="ECO:0000256" key="8">
    <source>
        <dbReference type="ARBA" id="ARBA00022801"/>
    </source>
</evidence>
<dbReference type="CDD" id="cd03891">
    <property type="entry name" value="M20_DapE_proteobac"/>
    <property type="match status" value="1"/>
</dbReference>
<comment type="pathway">
    <text evidence="1 15">Amino-acid biosynthesis; L-lysine biosynthesis via DAP pathway; LL-2,6-diaminopimelate from (S)-tetrahydrodipicolinate (succinylase route): step 3/3.</text>
</comment>
<reference evidence="17 18" key="1">
    <citation type="journal article" date="2011" name="J. Bacteriol.">
        <title>Complete genome sequence of Polymorphum gilvum SL003B-26A1T, a crude oil-degrading bacterium from oil-polluted saline soil.</title>
        <authorList>
            <person name="Li S.G."/>
            <person name="Tang Y.Q."/>
            <person name="Nie Y."/>
            <person name="Cai M."/>
            <person name="Wu X.L."/>
        </authorList>
    </citation>
    <scope>NUCLEOTIDE SEQUENCE [LARGE SCALE GENOMIC DNA]</scope>
    <source>
        <strain evidence="18">LMG 25793 / CGMCC 1.9160 / SL003B-26A1</strain>
    </source>
</reference>
<evidence type="ECO:0000313" key="17">
    <source>
        <dbReference type="EMBL" id="ADZ72067.1"/>
    </source>
</evidence>
<dbReference type="eggNOG" id="COG0624">
    <property type="taxonomic scope" value="Bacteria"/>
</dbReference>
<dbReference type="NCBIfam" id="NF009557">
    <property type="entry name" value="PRK13009.1"/>
    <property type="match status" value="1"/>
</dbReference>
<feature type="binding site" evidence="15">
    <location>
        <position position="144"/>
    </location>
    <ligand>
        <name>Zn(2+)</name>
        <dbReference type="ChEBI" id="CHEBI:29105"/>
        <label>2</label>
    </ligand>
</feature>